<proteinExistence type="predicted"/>
<evidence type="ECO:0000313" key="1">
    <source>
        <dbReference type="EMBL" id="KAG5442496.1"/>
    </source>
</evidence>
<name>A0A3R7CAX9_CLOSI</name>
<comment type="caution">
    <text evidence="1">The sequence shown here is derived from an EMBL/GenBank/DDBJ whole genome shotgun (WGS) entry which is preliminary data.</text>
</comment>
<gene>
    <name evidence="1" type="ORF">CSKR_113256</name>
</gene>
<protein>
    <submittedName>
        <fullName evidence="1">Uncharacterized protein</fullName>
    </submittedName>
</protein>
<reference evidence="1 2" key="2">
    <citation type="journal article" date="2021" name="Genomics">
        <title>High-quality reference genome for Clonorchis sinensis.</title>
        <authorList>
            <person name="Young N.D."/>
            <person name="Stroehlein A.J."/>
            <person name="Kinkar L."/>
            <person name="Wang T."/>
            <person name="Sohn W.M."/>
            <person name="Chang B.C.H."/>
            <person name="Kaur P."/>
            <person name="Weisz D."/>
            <person name="Dudchenko O."/>
            <person name="Aiden E.L."/>
            <person name="Korhonen P.K."/>
            <person name="Gasser R.B."/>
        </authorList>
    </citation>
    <scope>NUCLEOTIDE SEQUENCE [LARGE SCALE GENOMIC DNA]</scope>
    <source>
        <strain evidence="1">Cs-k2</strain>
    </source>
</reference>
<reference evidence="1 2" key="1">
    <citation type="journal article" date="2018" name="Biotechnol. Adv.">
        <title>Improved genomic resources and new bioinformatic workflow for the carcinogenic parasite Clonorchis sinensis: Biotechnological implications.</title>
        <authorList>
            <person name="Wang D."/>
            <person name="Korhonen P.K."/>
            <person name="Gasser R.B."/>
            <person name="Young N.D."/>
        </authorList>
    </citation>
    <scope>NUCLEOTIDE SEQUENCE [LARGE SCALE GENOMIC DNA]</scope>
    <source>
        <strain evidence="1">Cs-k2</strain>
    </source>
</reference>
<sequence length="158" mass="17658">QLKHEAAWCSTFSRLETSQARDSAGFQMNLSQNQICLKMSVPKTRCLPRLLVHSYPIPQRIILIVIIIDRIHLLFLMLIQTQVQRGLTTLFGLNVLVTFDSIQHESAGVFAPVPTGTQERLVGLMCEECGKCCKSKAGLVAHRRVHVYESLGTNVVAQ</sequence>
<organism evidence="1 2">
    <name type="scientific">Clonorchis sinensis</name>
    <name type="common">Chinese liver fluke</name>
    <dbReference type="NCBI Taxonomy" id="79923"/>
    <lineage>
        <taxon>Eukaryota</taxon>
        <taxon>Metazoa</taxon>
        <taxon>Spiralia</taxon>
        <taxon>Lophotrochozoa</taxon>
        <taxon>Platyhelminthes</taxon>
        <taxon>Trematoda</taxon>
        <taxon>Digenea</taxon>
        <taxon>Opisthorchiida</taxon>
        <taxon>Opisthorchiata</taxon>
        <taxon>Opisthorchiidae</taxon>
        <taxon>Clonorchis</taxon>
    </lineage>
</organism>
<dbReference type="InterPro" id="IPR013087">
    <property type="entry name" value="Znf_C2H2_type"/>
</dbReference>
<feature type="non-terminal residue" evidence="1">
    <location>
        <position position="1"/>
    </location>
</feature>
<keyword evidence="2" id="KW-1185">Reference proteome</keyword>
<dbReference type="InParanoid" id="A0A3R7CAX9"/>
<evidence type="ECO:0000313" key="2">
    <source>
        <dbReference type="Proteomes" id="UP000286415"/>
    </source>
</evidence>
<accession>A0A3R7CAX9</accession>
<dbReference type="Proteomes" id="UP000286415">
    <property type="component" value="Unassembled WGS sequence"/>
</dbReference>
<dbReference type="OrthoDB" id="10506323at2759"/>
<dbReference type="AlphaFoldDB" id="A0A3R7CAX9"/>
<dbReference type="PROSITE" id="PS00028">
    <property type="entry name" value="ZINC_FINGER_C2H2_1"/>
    <property type="match status" value="1"/>
</dbReference>
<dbReference type="PROSITE" id="PS50157">
    <property type="entry name" value="ZINC_FINGER_C2H2_2"/>
    <property type="match status" value="1"/>
</dbReference>
<dbReference type="EMBL" id="NIRI02000070">
    <property type="protein sequence ID" value="KAG5442496.1"/>
    <property type="molecule type" value="Genomic_DNA"/>
</dbReference>